<dbReference type="InterPro" id="IPR041698">
    <property type="entry name" value="Methyltransf_25"/>
</dbReference>
<sequence>MLADLCCGNGLITVRLAQRCAAVVGIDYSRELIAVARRDYAGANVTYHQRSAEQIGPGDFPPPGLNKVVMNQGLQYFDEAMLRGLLGNIEAFARGETRLVFTDVPDVARLTAFYDTPERWAAFERPARPAKRPWGPGGAATTCAACWRTLATRWRSRSIRGASRPTTASTCWRPRAEPARPIVDAWRRSWSARRGVLSRKVSVLYGLAAVQWSNSCC</sequence>
<gene>
    <name evidence="2" type="ORF">JKL49_01365</name>
</gene>
<reference evidence="2" key="1">
    <citation type="submission" date="2021-01" db="EMBL/GenBank/DDBJ databases">
        <title>Genome sequence of Phenylobacterium sp. 20VBR1 isolated from a valley glaceir, Ny-Alesund, Svalbard.</title>
        <authorList>
            <person name="Thomas F.A."/>
            <person name="Krishnan K.P."/>
            <person name="Sinha R.K."/>
        </authorList>
    </citation>
    <scope>NUCLEOTIDE SEQUENCE</scope>
    <source>
        <strain evidence="2">20VBR1</strain>
    </source>
</reference>
<dbReference type="GO" id="GO:0008168">
    <property type="term" value="F:methyltransferase activity"/>
    <property type="evidence" value="ECO:0007669"/>
    <property type="project" value="UniProtKB-KW"/>
</dbReference>
<dbReference type="AlphaFoldDB" id="A0A974P3K6"/>
<accession>A0A974P3K6</accession>
<dbReference type="Pfam" id="PF13649">
    <property type="entry name" value="Methyltransf_25"/>
    <property type="match status" value="1"/>
</dbReference>
<evidence type="ECO:0000259" key="1">
    <source>
        <dbReference type="Pfam" id="PF13649"/>
    </source>
</evidence>
<dbReference type="CDD" id="cd02440">
    <property type="entry name" value="AdoMet_MTases"/>
    <property type="match status" value="1"/>
</dbReference>
<dbReference type="SUPFAM" id="SSF53335">
    <property type="entry name" value="S-adenosyl-L-methionine-dependent methyltransferases"/>
    <property type="match status" value="1"/>
</dbReference>
<dbReference type="GO" id="GO:0032259">
    <property type="term" value="P:methylation"/>
    <property type="evidence" value="ECO:0007669"/>
    <property type="project" value="UniProtKB-KW"/>
</dbReference>
<dbReference type="EMBL" id="CP068570">
    <property type="protein sequence ID" value="QQZ50379.1"/>
    <property type="molecule type" value="Genomic_DNA"/>
</dbReference>
<keyword evidence="2" id="KW-0808">Transferase</keyword>
<dbReference type="Gene3D" id="3.40.50.150">
    <property type="entry name" value="Vaccinia Virus protein VP39"/>
    <property type="match status" value="1"/>
</dbReference>
<evidence type="ECO:0000313" key="2">
    <source>
        <dbReference type="EMBL" id="QQZ50379.1"/>
    </source>
</evidence>
<keyword evidence="2" id="KW-0489">Methyltransferase</keyword>
<proteinExistence type="predicted"/>
<dbReference type="InterPro" id="IPR029063">
    <property type="entry name" value="SAM-dependent_MTases_sf"/>
</dbReference>
<organism evidence="2">
    <name type="scientific">Phenylobacterium glaciei</name>
    <dbReference type="NCBI Taxonomy" id="2803784"/>
    <lineage>
        <taxon>Bacteria</taxon>
        <taxon>Pseudomonadati</taxon>
        <taxon>Pseudomonadota</taxon>
        <taxon>Alphaproteobacteria</taxon>
        <taxon>Caulobacterales</taxon>
        <taxon>Caulobacteraceae</taxon>
        <taxon>Phenylobacterium</taxon>
    </lineage>
</organism>
<feature type="domain" description="Methyltransferase" evidence="1">
    <location>
        <begin position="4"/>
        <end position="89"/>
    </location>
</feature>
<protein>
    <submittedName>
        <fullName evidence="2">Class I SAM-dependent methyltransferase</fullName>
    </submittedName>
</protein>
<name>A0A974P3K6_9CAUL</name>